<keyword evidence="2" id="KW-1185">Reference proteome</keyword>
<sequence length="100" mass="11141">MFNAFSITQSTSLGSCYSASIVYYGHIKKRNNDSNGDGDCGLFTLLEAKEGFSHLQVYHVYPLQGNLLFLHCHFSNQSPLIRMLLRSNTLSTETLQSSSS</sequence>
<accession>A0AAV4SJ44</accession>
<protein>
    <submittedName>
        <fullName evidence="1">Uncharacterized protein</fullName>
    </submittedName>
</protein>
<name>A0AAV4SJ44_CAEEX</name>
<dbReference type="Proteomes" id="UP001054945">
    <property type="component" value="Unassembled WGS sequence"/>
</dbReference>
<reference evidence="1 2" key="1">
    <citation type="submission" date="2021-06" db="EMBL/GenBank/DDBJ databases">
        <title>Caerostris extrusa draft genome.</title>
        <authorList>
            <person name="Kono N."/>
            <person name="Arakawa K."/>
        </authorList>
    </citation>
    <scope>NUCLEOTIDE SEQUENCE [LARGE SCALE GENOMIC DNA]</scope>
</reference>
<comment type="caution">
    <text evidence="1">The sequence shown here is derived from an EMBL/GenBank/DDBJ whole genome shotgun (WGS) entry which is preliminary data.</text>
</comment>
<evidence type="ECO:0000313" key="2">
    <source>
        <dbReference type="Proteomes" id="UP001054945"/>
    </source>
</evidence>
<gene>
    <name evidence="1" type="ORF">CEXT_164621</name>
</gene>
<proteinExistence type="predicted"/>
<dbReference type="AlphaFoldDB" id="A0AAV4SJ44"/>
<dbReference type="EMBL" id="BPLR01009605">
    <property type="protein sequence ID" value="GIY33226.1"/>
    <property type="molecule type" value="Genomic_DNA"/>
</dbReference>
<organism evidence="1 2">
    <name type="scientific">Caerostris extrusa</name>
    <name type="common">Bark spider</name>
    <name type="synonym">Caerostris bankana</name>
    <dbReference type="NCBI Taxonomy" id="172846"/>
    <lineage>
        <taxon>Eukaryota</taxon>
        <taxon>Metazoa</taxon>
        <taxon>Ecdysozoa</taxon>
        <taxon>Arthropoda</taxon>
        <taxon>Chelicerata</taxon>
        <taxon>Arachnida</taxon>
        <taxon>Araneae</taxon>
        <taxon>Araneomorphae</taxon>
        <taxon>Entelegynae</taxon>
        <taxon>Araneoidea</taxon>
        <taxon>Araneidae</taxon>
        <taxon>Caerostris</taxon>
    </lineage>
</organism>
<evidence type="ECO:0000313" key="1">
    <source>
        <dbReference type="EMBL" id="GIY33226.1"/>
    </source>
</evidence>